<protein>
    <submittedName>
        <fullName evidence="1">Uncharacterized protein</fullName>
    </submittedName>
</protein>
<reference evidence="2" key="1">
    <citation type="journal article" date="2021" name="BMC Genomics">
        <title>Chromosome-level genome assembly and manually-curated proteome of model necrotroph Parastagonospora nodorum Sn15 reveals a genome-wide trove of candidate effector homologs, and redundancy of virulence-related functions within an accessory chromosome.</title>
        <authorList>
            <person name="Bertazzoni S."/>
            <person name="Jones D.A.B."/>
            <person name="Phan H.T."/>
            <person name="Tan K.-C."/>
            <person name="Hane J.K."/>
        </authorList>
    </citation>
    <scope>NUCLEOTIDE SEQUENCE [LARGE SCALE GENOMIC DNA]</scope>
    <source>
        <strain evidence="2">SN15 / ATCC MYA-4574 / FGSC 10173)</strain>
    </source>
</reference>
<organism evidence="1 2">
    <name type="scientific">Phaeosphaeria nodorum (strain SN15 / ATCC MYA-4574 / FGSC 10173)</name>
    <name type="common">Glume blotch fungus</name>
    <name type="synonym">Parastagonospora nodorum</name>
    <dbReference type="NCBI Taxonomy" id="321614"/>
    <lineage>
        <taxon>Eukaryota</taxon>
        <taxon>Fungi</taxon>
        <taxon>Dikarya</taxon>
        <taxon>Ascomycota</taxon>
        <taxon>Pezizomycotina</taxon>
        <taxon>Dothideomycetes</taxon>
        <taxon>Pleosporomycetidae</taxon>
        <taxon>Pleosporales</taxon>
        <taxon>Pleosporineae</taxon>
        <taxon>Phaeosphaeriaceae</taxon>
        <taxon>Parastagonospora</taxon>
    </lineage>
</organism>
<evidence type="ECO:0000313" key="1">
    <source>
        <dbReference type="EMBL" id="QRC95187.1"/>
    </source>
</evidence>
<accession>A0A7U2I0T5</accession>
<dbReference type="VEuPathDB" id="FungiDB:JI435_028990"/>
<dbReference type="RefSeq" id="XP_001793493.1">
    <property type="nucleotide sequence ID" value="XM_001793441.1"/>
</dbReference>
<dbReference type="Proteomes" id="UP000663193">
    <property type="component" value="Chromosome 5"/>
</dbReference>
<evidence type="ECO:0000313" key="2">
    <source>
        <dbReference type="Proteomes" id="UP000663193"/>
    </source>
</evidence>
<keyword evidence="2" id="KW-1185">Reference proteome</keyword>
<gene>
    <name evidence="1" type="ORF">JI435_028990</name>
</gene>
<name>A0A7U2I0T5_PHANO</name>
<dbReference type="AlphaFoldDB" id="A0A7U2I0T5"/>
<dbReference type="OrthoDB" id="3791403at2759"/>
<proteinExistence type="predicted"/>
<sequence length="147" mass="16458">MPSIYPPVLPLLPSPEQHCLPITILLTIPHHASTHDETTTPHYTKITTSIIMTHPTLTSTLILILTLIAATNAFPLVSAADAKPNPPAWMHAATVWLIFYDVVVVGLFVWIWACGYLVRKREAEWIASGGRSRHSLIETEMRRIGMW</sequence>
<dbReference type="EMBL" id="CP069027">
    <property type="protein sequence ID" value="QRC95187.1"/>
    <property type="molecule type" value="Genomic_DNA"/>
</dbReference>
<dbReference type="KEGG" id="pno:SNOG_02899"/>